<dbReference type="GO" id="GO:0015211">
    <property type="term" value="F:purine nucleoside transmembrane transporter activity"/>
    <property type="evidence" value="ECO:0007669"/>
    <property type="project" value="UniProtKB-UniRule"/>
</dbReference>
<evidence type="ECO:0000256" key="3">
    <source>
        <dbReference type="ARBA" id="ARBA00022692"/>
    </source>
</evidence>
<comment type="similarity">
    <text evidence="1 6">Belongs to the purine permeases (TC 2.A.7.14) family.</text>
</comment>
<evidence type="ECO:0000256" key="6">
    <source>
        <dbReference type="RuleBase" id="RU368015"/>
    </source>
</evidence>
<dbReference type="GO" id="GO:0005345">
    <property type="term" value="F:purine nucleobase transmembrane transporter activity"/>
    <property type="evidence" value="ECO:0007669"/>
    <property type="project" value="UniProtKB-UniRule"/>
</dbReference>
<name>A0AAP0K2U3_9MAGN</name>
<evidence type="ECO:0000256" key="1">
    <source>
        <dbReference type="ARBA" id="ARBA00006213"/>
    </source>
</evidence>
<comment type="caution">
    <text evidence="6">Lacks conserved residue(s) required for the propagation of feature annotation.</text>
</comment>
<sequence length="382" mass="42147">MNHILVVTNYFFFFAYYPPEESRDPNLQKDATAPEQPNHRGLTWKWWLLVALNIIFVLAGQSVATLLGRFYYDQGGNSKWMATLVQTVAFPILYIPLLFFHFTNDSSASSPPVSKPSFIMLVAIYFVLGLLLAGQNLLYSIGLLYLPVSTYSLICASQLAFNAVFSYFLNSQKFTILIFNSTVTLTLSAALLAVGESSDSTEVSGAKYALGFACTVGASAGYALLLSLMQLSFQKVLKRETFAVVLDMQIYTSIVASCACLVGLFASGEWSGLNQEMDGFKKGRLSYVMTLVWTAIGWQMCSVGVVGLIFLVSSLFSNVISTFALPVVPVFAVIFFHDKMGGVKVIALLMAIWGFTSYIYQNYLDDKRKEAAEVAATDQQQQ</sequence>
<comment type="subcellular location">
    <subcellularLocation>
        <location evidence="6">Membrane</location>
        <topology evidence="6">Multi-pass membrane protein</topology>
    </subcellularLocation>
</comment>
<keyword evidence="8" id="KW-1185">Reference proteome</keyword>
<keyword evidence="3 6" id="KW-0812">Transmembrane</keyword>
<feature type="transmembrane region" description="Helical" evidence="6">
    <location>
        <begin position="206"/>
        <end position="228"/>
    </location>
</feature>
<evidence type="ECO:0000256" key="4">
    <source>
        <dbReference type="ARBA" id="ARBA00022989"/>
    </source>
</evidence>
<feature type="transmembrane region" description="Helical" evidence="6">
    <location>
        <begin position="119"/>
        <end position="139"/>
    </location>
</feature>
<gene>
    <name evidence="7" type="ORF">Sjap_004771</name>
</gene>
<dbReference type="Pfam" id="PF16913">
    <property type="entry name" value="PUNUT"/>
    <property type="match status" value="1"/>
</dbReference>
<dbReference type="InterPro" id="IPR030182">
    <property type="entry name" value="PUP_plant"/>
</dbReference>
<organism evidence="7 8">
    <name type="scientific">Stephania japonica</name>
    <dbReference type="NCBI Taxonomy" id="461633"/>
    <lineage>
        <taxon>Eukaryota</taxon>
        <taxon>Viridiplantae</taxon>
        <taxon>Streptophyta</taxon>
        <taxon>Embryophyta</taxon>
        <taxon>Tracheophyta</taxon>
        <taxon>Spermatophyta</taxon>
        <taxon>Magnoliopsida</taxon>
        <taxon>Ranunculales</taxon>
        <taxon>Menispermaceae</taxon>
        <taxon>Menispermoideae</taxon>
        <taxon>Cissampelideae</taxon>
        <taxon>Stephania</taxon>
    </lineage>
</organism>
<feature type="transmembrane region" description="Helical" evidence="6">
    <location>
        <begin position="174"/>
        <end position="194"/>
    </location>
</feature>
<feature type="transmembrane region" description="Helical" evidence="6">
    <location>
        <begin position="80"/>
        <end position="99"/>
    </location>
</feature>
<dbReference type="GO" id="GO:0016020">
    <property type="term" value="C:membrane"/>
    <property type="evidence" value="ECO:0007669"/>
    <property type="project" value="UniProtKB-SubCell"/>
</dbReference>
<feature type="transmembrane region" description="Helical" evidence="6">
    <location>
        <begin position="287"/>
        <end position="310"/>
    </location>
</feature>
<keyword evidence="4 6" id="KW-1133">Transmembrane helix</keyword>
<feature type="transmembrane region" description="Helical" evidence="6">
    <location>
        <begin position="343"/>
        <end position="360"/>
    </location>
</feature>
<dbReference type="EMBL" id="JBBNAE010000002">
    <property type="protein sequence ID" value="KAK9144868.1"/>
    <property type="molecule type" value="Genomic_DNA"/>
</dbReference>
<dbReference type="PANTHER" id="PTHR31376">
    <property type="entry name" value="OS09G0467300 PROTEIN-RELATED"/>
    <property type="match status" value="1"/>
</dbReference>
<accession>A0AAP0K2U3</accession>
<feature type="transmembrane region" description="Helical" evidence="6">
    <location>
        <begin position="316"/>
        <end position="336"/>
    </location>
</feature>
<feature type="transmembrane region" description="Helical" evidence="6">
    <location>
        <begin position="248"/>
        <end position="266"/>
    </location>
</feature>
<evidence type="ECO:0000313" key="8">
    <source>
        <dbReference type="Proteomes" id="UP001417504"/>
    </source>
</evidence>
<dbReference type="PANTHER" id="PTHR31376:SF2">
    <property type="entry name" value="PURINE PERMEASE 11-RELATED"/>
    <property type="match status" value="1"/>
</dbReference>
<proteinExistence type="inferred from homology"/>
<feature type="transmembrane region" description="Helical" evidence="6">
    <location>
        <begin position="46"/>
        <end position="68"/>
    </location>
</feature>
<comment type="caution">
    <text evidence="7">The sequence shown here is derived from an EMBL/GenBank/DDBJ whole genome shotgun (WGS) entry which is preliminary data.</text>
</comment>
<evidence type="ECO:0000256" key="2">
    <source>
        <dbReference type="ARBA" id="ARBA00022448"/>
    </source>
</evidence>
<keyword evidence="5 6" id="KW-0472">Membrane</keyword>
<evidence type="ECO:0000256" key="5">
    <source>
        <dbReference type="ARBA" id="ARBA00023136"/>
    </source>
</evidence>
<evidence type="ECO:0000313" key="7">
    <source>
        <dbReference type="EMBL" id="KAK9144868.1"/>
    </source>
</evidence>
<keyword evidence="2 6" id="KW-0813">Transport</keyword>
<protein>
    <recommendedName>
        <fullName evidence="6">Probable purine permease</fullName>
    </recommendedName>
</protein>
<reference evidence="7 8" key="1">
    <citation type="submission" date="2024-01" db="EMBL/GenBank/DDBJ databases">
        <title>Genome assemblies of Stephania.</title>
        <authorList>
            <person name="Yang L."/>
        </authorList>
    </citation>
    <scope>NUCLEOTIDE SEQUENCE [LARGE SCALE GENOMIC DNA]</scope>
    <source>
        <strain evidence="7">QJT</strain>
        <tissue evidence="7">Leaf</tissue>
    </source>
</reference>
<dbReference type="Proteomes" id="UP001417504">
    <property type="component" value="Unassembled WGS sequence"/>
</dbReference>
<dbReference type="AlphaFoldDB" id="A0AAP0K2U3"/>